<dbReference type="GeneID" id="18929722"/>
<dbReference type="VEuPathDB" id="FungiDB:MELLADRAFT_61386"/>
<name>F4REP9_MELLP</name>
<reference evidence="3" key="1">
    <citation type="journal article" date="2011" name="Proc. Natl. Acad. Sci. U.S.A.">
        <title>Obligate biotrophy features unraveled by the genomic analysis of rust fungi.</title>
        <authorList>
            <person name="Duplessis S."/>
            <person name="Cuomo C.A."/>
            <person name="Lin Y.-C."/>
            <person name="Aerts A."/>
            <person name="Tisserant E."/>
            <person name="Veneault-Fourrey C."/>
            <person name="Joly D.L."/>
            <person name="Hacquard S."/>
            <person name="Amselem J."/>
            <person name="Cantarel B.L."/>
            <person name="Chiu R."/>
            <person name="Coutinho P.M."/>
            <person name="Feau N."/>
            <person name="Field M."/>
            <person name="Frey P."/>
            <person name="Gelhaye E."/>
            <person name="Goldberg J."/>
            <person name="Grabherr M.G."/>
            <person name="Kodira C.D."/>
            <person name="Kohler A."/>
            <person name="Kuees U."/>
            <person name="Lindquist E.A."/>
            <person name="Lucas S.M."/>
            <person name="Mago R."/>
            <person name="Mauceli E."/>
            <person name="Morin E."/>
            <person name="Murat C."/>
            <person name="Pangilinan J.L."/>
            <person name="Park R."/>
            <person name="Pearson M."/>
            <person name="Quesneville H."/>
            <person name="Rouhier N."/>
            <person name="Sakthikumar S."/>
            <person name="Salamov A.A."/>
            <person name="Schmutz J."/>
            <person name="Selles B."/>
            <person name="Shapiro H."/>
            <person name="Tanguay P."/>
            <person name="Tuskan G.A."/>
            <person name="Henrissat B."/>
            <person name="Van de Peer Y."/>
            <person name="Rouze P."/>
            <person name="Ellis J.G."/>
            <person name="Dodds P.N."/>
            <person name="Schein J.E."/>
            <person name="Zhong S."/>
            <person name="Hamelin R.C."/>
            <person name="Grigoriev I.V."/>
            <person name="Szabo L.J."/>
            <person name="Martin F."/>
        </authorList>
    </citation>
    <scope>NUCLEOTIDE SEQUENCE [LARGE SCALE GENOMIC DNA]</scope>
    <source>
        <strain evidence="3">98AG31 / pathotype 3-4-7</strain>
    </source>
</reference>
<proteinExistence type="predicted"/>
<protein>
    <recommendedName>
        <fullName evidence="4">Family 48 glycoside hydrolase</fullName>
    </recommendedName>
</protein>
<organism evidence="3">
    <name type="scientific">Melampsora larici-populina (strain 98AG31 / pathotype 3-4-7)</name>
    <name type="common">Poplar leaf rust fungus</name>
    <dbReference type="NCBI Taxonomy" id="747676"/>
    <lineage>
        <taxon>Eukaryota</taxon>
        <taxon>Fungi</taxon>
        <taxon>Dikarya</taxon>
        <taxon>Basidiomycota</taxon>
        <taxon>Pucciniomycotina</taxon>
        <taxon>Pucciniomycetes</taxon>
        <taxon>Pucciniales</taxon>
        <taxon>Melampsoraceae</taxon>
        <taxon>Melampsora</taxon>
    </lineage>
</organism>
<feature type="chain" id="PRO_5003321550" description="Family 48 glycoside hydrolase" evidence="1">
    <location>
        <begin position="26"/>
        <end position="971"/>
    </location>
</feature>
<sequence length="971" mass="110923">MISLSLVKLFSITILETWNFHGCSGFQLKHGSLGAQDYHQDMYSASGIESLKTSPLRGSFQEGLCDMRQPHYLGHTQNPSHVNGGINDPGNPHQVTTEISGIYIPEQGHTLSHLDCHLFDHQEIYWSTFKNLNSVNNQRTPHHFESMSSMGGTSGTQEITDLYTTHDDFLLDLDKVPLHLQAYDSDYLEKLGSGQPYEHSGTSEENLFLSRDFIPFEFSTENFLLHQDAVRCENEQQPQHLIDAMQYFTDIDPWMTKNPPYHRVENPHQPHLREQTINLTGGSQQLSTPHTAYYHEESFTHSQNELLENSWLQDICPELYGYPSPDCVSPESHIPETGHTEINVKSVNDKTPEDRTSPISRDNLLMDNTDTILKKNIEQDQSNQDLQGSPVETCPHKDIPNKTLPIEVNLPSLKNNHLTKIDSNIEIHEKTGIENEPNSNQKKKRKGILEKTGVKLPRISNKRSKTTLKADHQKLISQMEKPKFFTKLSENDHDPSSSKLDEDSPCTFSRMKTAGKCRLSGLSESLNAGNLERPGRARRKFKTAQSIGMMNVNRSPTLSYEIFDWFQEIYEGIRPHCKEESEIKALGCAIKNAGHGIVMAFLGILKTFEYDESGKDNLQLLLDDGWNYMKKVFSHWKVAKPEDFGFGMPTKYIQDSDILSPGWQMKYLKGVSAADAIPFTMIVYLARMWSQEKGSLRVPQDVKLERLAATYEMDDSSAEGGLYSRRGVRNEVFWGGDQFSKIHWYFIWSPGLPLPNDSGIIYNLAQFHTNVGRGMCKTVHIFFEKLIHDLTGRYKEMNEGNVHTSINGIDIPDKLHLVHSSNIDLIVQAVSVAQYKVTVPYVGAIRAFYESSLSEEELEILLMHAWIFLNGLYSKWLELNFQPTNLSQLFSMKSSEIFKSARLDDPEYMFQVHFSFNKYRTPKKLVLYLLGLWSKTIKKKQYGLQESHRLPVIGFPLKPFEAQSISKLIQR</sequence>
<dbReference type="InParanoid" id="F4REP9"/>
<dbReference type="KEGG" id="mlr:MELLADRAFT_61386"/>
<evidence type="ECO:0008006" key="4">
    <source>
        <dbReference type="Google" id="ProtNLM"/>
    </source>
</evidence>
<accession>F4REP9</accession>
<dbReference type="Proteomes" id="UP000001072">
    <property type="component" value="Unassembled WGS sequence"/>
</dbReference>
<keyword evidence="3" id="KW-1185">Reference proteome</keyword>
<dbReference type="HOGENOM" id="CLU_306552_0_0_1"/>
<dbReference type="AlphaFoldDB" id="F4REP9"/>
<gene>
    <name evidence="2" type="ORF">MELLADRAFT_61386</name>
</gene>
<keyword evidence="1" id="KW-0732">Signal</keyword>
<feature type="signal peptide" evidence="1">
    <location>
        <begin position="1"/>
        <end position="25"/>
    </location>
</feature>
<evidence type="ECO:0000256" key="1">
    <source>
        <dbReference type="SAM" id="SignalP"/>
    </source>
</evidence>
<dbReference type="RefSeq" id="XP_007407498.1">
    <property type="nucleotide sequence ID" value="XM_007407436.1"/>
</dbReference>
<dbReference type="EMBL" id="GL883098">
    <property type="protein sequence ID" value="EGG09138.1"/>
    <property type="molecule type" value="Genomic_DNA"/>
</dbReference>
<evidence type="ECO:0000313" key="2">
    <source>
        <dbReference type="EMBL" id="EGG09138.1"/>
    </source>
</evidence>
<evidence type="ECO:0000313" key="3">
    <source>
        <dbReference type="Proteomes" id="UP000001072"/>
    </source>
</evidence>